<dbReference type="GO" id="GO:0003677">
    <property type="term" value="F:DNA binding"/>
    <property type="evidence" value="ECO:0007669"/>
    <property type="project" value="InterPro"/>
</dbReference>
<dbReference type="Proteomes" id="UP000095759">
    <property type="component" value="Unassembled WGS sequence"/>
</dbReference>
<organism evidence="1 2">
    <name type="scientific">Streptomyces agglomeratus</name>
    <dbReference type="NCBI Taxonomy" id="285458"/>
    <lineage>
        <taxon>Bacteria</taxon>
        <taxon>Bacillati</taxon>
        <taxon>Actinomycetota</taxon>
        <taxon>Actinomycetes</taxon>
        <taxon>Kitasatosporales</taxon>
        <taxon>Streptomycetaceae</taxon>
        <taxon>Streptomyces</taxon>
    </lineage>
</organism>
<dbReference type="OrthoDB" id="3589776at2"/>
<sequence>MSTALAPAFDGRSAVFAGADICDEAGLALPDNAAHPAFEDDTWDFTHVIGLPTQLSPSMRRFDFTQITDSRWRLVAKELVLAMLAPRHQSVAPLPRAFRNPLHVTSCRARLDELVRFFTWLGERATISLQQINTRDCEAYLAHRRYVLDEHGAVVGEQSHGTRRSAAQVVVDLVNYRDLFTADRVPAELRPWGGATASAVAEMPSGRTENKTQPVSDEIMQPMLTAALYLMSTLGPHAVDLAHKIRESDLHSARRAQGIRRVGPKNRVPVRELSESLAEYTRTCTALPMLDDHYISKRLAQGWAEDDPLLPVAMGTLARRAGLSQFCHPWLPTMRPALEDALAQVGVERPFGRDADPVPAVDGTSSLPWTLPLSRPQAVALVGIVRTAAIITAAAISGMRASELMELRIGCRRPPDETVPGLTRYRIASKIVKGQPLGGTADEWVVIAPVYRAIELLEQLHDAPAEEALLIGRFSFNVRFKWFKSWANSGAGQRLGLAPIPEGPVNLRMLRRTLSLEMAYRPGGVLATKIHMKHIAVATTEGYASRPGGAQAELLAEVNKHESERNLQLVLEEFRNYQEGVLPAGPGARSLTEFFAGIDAQLDAASATAPKTQRNDRDVLNLLTKRANVLHLGPANYCWFTDPSRALCLKLAGTPTADRPLIGMCDSARCPQATHHPGHRPVWAEHADRTKIFIGQLGTTRKTERTRLQADYDRALRVVAEIDAASATTDEESA</sequence>
<name>A0A1E5PHF9_9ACTN</name>
<proteinExistence type="predicted"/>
<dbReference type="InterPro" id="IPR011010">
    <property type="entry name" value="DNA_brk_join_enz"/>
</dbReference>
<dbReference type="AlphaFoldDB" id="A0A1E5PHF9"/>
<dbReference type="RefSeq" id="WP_069935803.1">
    <property type="nucleotide sequence ID" value="NZ_MEHJ01000001.1"/>
</dbReference>
<keyword evidence="2" id="KW-1185">Reference proteome</keyword>
<evidence type="ECO:0008006" key="3">
    <source>
        <dbReference type="Google" id="ProtNLM"/>
    </source>
</evidence>
<dbReference type="SUPFAM" id="SSF56349">
    <property type="entry name" value="DNA breaking-rejoining enzymes"/>
    <property type="match status" value="1"/>
</dbReference>
<protein>
    <recommendedName>
        <fullName evidence="3">Integrase</fullName>
    </recommendedName>
</protein>
<evidence type="ECO:0000313" key="2">
    <source>
        <dbReference type="Proteomes" id="UP000095759"/>
    </source>
</evidence>
<accession>A0A1E5PHF9</accession>
<gene>
    <name evidence="1" type="ORF">AS594_35685</name>
</gene>
<evidence type="ECO:0000313" key="1">
    <source>
        <dbReference type="EMBL" id="OEJ28971.1"/>
    </source>
</evidence>
<reference evidence="1 2" key="1">
    <citation type="submission" date="2016-08" db="EMBL/GenBank/DDBJ databases">
        <title>Complete genome sequence of Streptomyces agglomeratus strain 6-3-2, a novel anti-MRSA actinomycete isolated from Wuli of Tebit, China.</title>
        <authorList>
            <person name="Chen X."/>
        </authorList>
    </citation>
    <scope>NUCLEOTIDE SEQUENCE [LARGE SCALE GENOMIC DNA]</scope>
    <source>
        <strain evidence="1 2">6-3-2</strain>
    </source>
</reference>
<comment type="caution">
    <text evidence="1">The sequence shown here is derived from an EMBL/GenBank/DDBJ whole genome shotgun (WGS) entry which is preliminary data.</text>
</comment>
<dbReference type="EMBL" id="MEHJ01000001">
    <property type="protein sequence ID" value="OEJ28971.1"/>
    <property type="molecule type" value="Genomic_DNA"/>
</dbReference>